<dbReference type="AlphaFoldDB" id="A0A8X6YYQ1"/>
<sequence length="150" mass="17162">MSNSNTSAVITEIPTPKQDIDFNYLGKWPESIDSNMRFLLIQKGPEVVQRLNTDFSEKSTVSRTVQSDMDSTTSNNTRKRLTRDWLNRTLPNGENILRSWMAYSPSKASLFCFCFRIFENANSSNALQFYSADGFNTWGMNPQRVLGQLN</sequence>
<evidence type="ECO:0000313" key="2">
    <source>
        <dbReference type="Proteomes" id="UP000886998"/>
    </source>
</evidence>
<dbReference type="Proteomes" id="UP000886998">
    <property type="component" value="Unassembled WGS sequence"/>
</dbReference>
<name>A0A8X6YYQ1_9ARAC</name>
<protein>
    <submittedName>
        <fullName evidence="1">Uncharacterized protein</fullName>
    </submittedName>
</protein>
<dbReference type="OrthoDB" id="6613179at2759"/>
<accession>A0A8X6YYQ1</accession>
<dbReference type="EMBL" id="BMAV01023815">
    <property type="protein sequence ID" value="GFY80130.1"/>
    <property type="molecule type" value="Genomic_DNA"/>
</dbReference>
<gene>
    <name evidence="1" type="ORF">TNIN_325421</name>
</gene>
<proteinExistence type="predicted"/>
<comment type="caution">
    <text evidence="1">The sequence shown here is derived from an EMBL/GenBank/DDBJ whole genome shotgun (WGS) entry which is preliminary data.</text>
</comment>
<organism evidence="1 2">
    <name type="scientific">Trichonephila inaurata madagascariensis</name>
    <dbReference type="NCBI Taxonomy" id="2747483"/>
    <lineage>
        <taxon>Eukaryota</taxon>
        <taxon>Metazoa</taxon>
        <taxon>Ecdysozoa</taxon>
        <taxon>Arthropoda</taxon>
        <taxon>Chelicerata</taxon>
        <taxon>Arachnida</taxon>
        <taxon>Araneae</taxon>
        <taxon>Araneomorphae</taxon>
        <taxon>Entelegynae</taxon>
        <taxon>Araneoidea</taxon>
        <taxon>Nephilidae</taxon>
        <taxon>Trichonephila</taxon>
        <taxon>Trichonephila inaurata</taxon>
    </lineage>
</organism>
<keyword evidence="2" id="KW-1185">Reference proteome</keyword>
<evidence type="ECO:0000313" key="1">
    <source>
        <dbReference type="EMBL" id="GFY80130.1"/>
    </source>
</evidence>
<reference evidence="1" key="1">
    <citation type="submission" date="2020-08" db="EMBL/GenBank/DDBJ databases">
        <title>Multicomponent nature underlies the extraordinary mechanical properties of spider dragline silk.</title>
        <authorList>
            <person name="Kono N."/>
            <person name="Nakamura H."/>
            <person name="Mori M."/>
            <person name="Yoshida Y."/>
            <person name="Ohtoshi R."/>
            <person name="Malay A.D."/>
            <person name="Moran D.A.P."/>
            <person name="Tomita M."/>
            <person name="Numata K."/>
            <person name="Arakawa K."/>
        </authorList>
    </citation>
    <scope>NUCLEOTIDE SEQUENCE</scope>
</reference>